<dbReference type="InterPro" id="IPR015919">
    <property type="entry name" value="Cadherin-like_sf"/>
</dbReference>
<proteinExistence type="predicted"/>
<dbReference type="InterPro" id="IPR001343">
    <property type="entry name" value="Hemolysn_Ca-bd"/>
</dbReference>
<dbReference type="InterPro" id="IPR002126">
    <property type="entry name" value="Cadherin-like_dom"/>
</dbReference>
<dbReference type="SUPFAM" id="SSF49313">
    <property type="entry name" value="Cadherin-like"/>
    <property type="match status" value="1"/>
</dbReference>
<evidence type="ECO:0000256" key="2">
    <source>
        <dbReference type="ARBA" id="ARBA00022525"/>
    </source>
</evidence>
<dbReference type="Pfam" id="PF17963">
    <property type="entry name" value="Big_9"/>
    <property type="match status" value="1"/>
</dbReference>
<dbReference type="GO" id="GO:0005576">
    <property type="term" value="C:extracellular region"/>
    <property type="evidence" value="ECO:0007669"/>
    <property type="project" value="UniProtKB-SubCell"/>
</dbReference>
<evidence type="ECO:0000256" key="1">
    <source>
        <dbReference type="ARBA" id="ARBA00004613"/>
    </source>
</evidence>
<dbReference type="EMBL" id="BJYU01000133">
    <property type="protein sequence ID" value="GEO17888.1"/>
    <property type="molecule type" value="Genomic_DNA"/>
</dbReference>
<evidence type="ECO:0000313" key="5">
    <source>
        <dbReference type="EMBL" id="GEO17888.1"/>
    </source>
</evidence>
<dbReference type="PANTHER" id="PTHR38340">
    <property type="entry name" value="S-LAYER PROTEIN"/>
    <property type="match status" value="1"/>
</dbReference>
<dbReference type="PANTHER" id="PTHR38340:SF1">
    <property type="entry name" value="S-LAYER PROTEIN"/>
    <property type="match status" value="1"/>
</dbReference>
<comment type="caution">
    <text evidence="5">The sequence shown here is derived from an EMBL/GenBank/DDBJ whole genome shotgun (WGS) entry which is preliminary data.</text>
</comment>
<dbReference type="InterPro" id="IPR018511">
    <property type="entry name" value="Hemolysin-typ_Ca-bd_CS"/>
</dbReference>
<feature type="region of interest" description="Disordered" evidence="3">
    <location>
        <begin position="362"/>
        <end position="413"/>
    </location>
</feature>
<dbReference type="OrthoDB" id="8019836at2"/>
<dbReference type="InterPro" id="IPR011049">
    <property type="entry name" value="Serralysin-like_metalloprot_C"/>
</dbReference>
<dbReference type="GO" id="GO:0005509">
    <property type="term" value="F:calcium ion binding"/>
    <property type="evidence" value="ECO:0007669"/>
    <property type="project" value="InterPro"/>
</dbReference>
<accession>A0A512C105</accession>
<feature type="domain" description="Cadherin" evidence="4">
    <location>
        <begin position="476"/>
        <end position="573"/>
    </location>
</feature>
<evidence type="ECO:0000313" key="6">
    <source>
        <dbReference type="Proteomes" id="UP000321085"/>
    </source>
</evidence>
<evidence type="ECO:0000259" key="4">
    <source>
        <dbReference type="PROSITE" id="PS50268"/>
    </source>
</evidence>
<dbReference type="InterPro" id="IPR050557">
    <property type="entry name" value="RTX_toxin/Mannuronan_C5-epim"/>
</dbReference>
<gene>
    <name evidence="5" type="ORF">MAE02_55840</name>
</gene>
<dbReference type="AlphaFoldDB" id="A0A512C105"/>
<reference evidence="5 6" key="1">
    <citation type="submission" date="2019-07" db="EMBL/GenBank/DDBJ databases">
        <title>Whole genome shotgun sequence of Microvirga aerophila NBRC 106136.</title>
        <authorList>
            <person name="Hosoyama A."/>
            <person name="Uohara A."/>
            <person name="Ohji S."/>
            <person name="Ichikawa N."/>
        </authorList>
    </citation>
    <scope>NUCLEOTIDE SEQUENCE [LARGE SCALE GENOMIC DNA]</scope>
    <source>
        <strain evidence="5 6">NBRC 106136</strain>
    </source>
</reference>
<dbReference type="GO" id="GO:0007156">
    <property type="term" value="P:homophilic cell adhesion via plasma membrane adhesion molecules"/>
    <property type="evidence" value="ECO:0007669"/>
    <property type="project" value="InterPro"/>
</dbReference>
<sequence>MTITVIDAEADLNTGTEALHEMAATLTGTTHLEIALNSTTLGGIKALGTQQVIIAAAASIETQLAAIALAGAASTVDNGGSIKSLTNTTILFLGNETNRVTNATGKTIEGAKGIEITSTLTSAKLTVSNAGTITASGTAIIGGKGGDRVDNTGTIKTTATISGAVALDLGAGDDFYDGRNGTAIGIVKLGDNDDVAYGGDGNEIFSGGTGSNTIDGGGGNDTIIGGLGYSTINGGTGKDTIDYSEATASSGGTGVTVNLGSTSGYGNQFADTLDSIENVIGSAHKDTIVGSGGENLLQGGASDDTLEGGFGNDTIQGGAGVNTARFTGSTVAIADLSKTTEQDTGYGTDILTDIQNVEGGSGADKLTGNHEANLLDGNSGNDTLVGKEGNDTLQGEAGNDTLEGGAGNDTLDGGSSADTAVFSGARGNYSIVNNADGTITVTDNVGQDGTDTLKDIRFAKFGDNQTIALVNGAPTSVSPSTASVSESAAIGATVTTFFGSDPDGDTLTFSLVSDAGGLFAVSDGKLIVKNALNYETGTQHTVTVQASDGWGGEILKTLTISVRDNAAETTPIILSGTAGNEQLVGEAGNDQLWGLGGKDTIFGEGGDDKLWGGLGNDTLVGGAGKDIFVFDKKPSAKSNLDWVYDFNVRDDTIHLAKTAFTKLSKKGALSKDAFVVGDHMRDKEDRILYHKKAGALFYDPDGTGSAKAVQFATISKKLAISAKDFYVI</sequence>
<dbReference type="Gene3D" id="2.60.40.60">
    <property type="entry name" value="Cadherins"/>
    <property type="match status" value="1"/>
</dbReference>
<evidence type="ECO:0000256" key="3">
    <source>
        <dbReference type="SAM" id="MobiDB-lite"/>
    </source>
</evidence>
<comment type="subcellular location">
    <subcellularLocation>
        <location evidence="1">Secreted</location>
    </subcellularLocation>
</comment>
<organism evidence="5 6">
    <name type="scientific">Microvirga aerophila</name>
    <dbReference type="NCBI Taxonomy" id="670291"/>
    <lineage>
        <taxon>Bacteria</taxon>
        <taxon>Pseudomonadati</taxon>
        <taxon>Pseudomonadota</taxon>
        <taxon>Alphaproteobacteria</taxon>
        <taxon>Hyphomicrobiales</taxon>
        <taxon>Methylobacteriaceae</taxon>
        <taxon>Microvirga</taxon>
    </lineage>
</organism>
<dbReference type="Proteomes" id="UP000321085">
    <property type="component" value="Unassembled WGS sequence"/>
</dbReference>
<dbReference type="PRINTS" id="PR00313">
    <property type="entry name" value="CABNDNGRPT"/>
</dbReference>
<keyword evidence="6" id="KW-1185">Reference proteome</keyword>
<dbReference type="CDD" id="cd11304">
    <property type="entry name" value="Cadherin_repeat"/>
    <property type="match status" value="1"/>
</dbReference>
<dbReference type="SUPFAM" id="SSF51120">
    <property type="entry name" value="beta-Roll"/>
    <property type="match status" value="4"/>
</dbReference>
<protein>
    <recommendedName>
        <fullName evidence="4">Cadherin domain-containing protein</fullName>
    </recommendedName>
</protein>
<dbReference type="GO" id="GO:0016020">
    <property type="term" value="C:membrane"/>
    <property type="evidence" value="ECO:0007669"/>
    <property type="project" value="InterPro"/>
</dbReference>
<dbReference type="Pfam" id="PF00353">
    <property type="entry name" value="HemolysinCabind"/>
    <property type="match status" value="5"/>
</dbReference>
<dbReference type="Gene3D" id="2.150.10.10">
    <property type="entry name" value="Serralysin-like metalloprotease, C-terminal"/>
    <property type="match status" value="5"/>
</dbReference>
<name>A0A512C105_9HYPH</name>
<keyword evidence="2" id="KW-0964">Secreted</keyword>
<dbReference type="PROSITE" id="PS50268">
    <property type="entry name" value="CADHERIN_2"/>
    <property type="match status" value="1"/>
</dbReference>
<dbReference type="RefSeq" id="WP_114189031.1">
    <property type="nucleotide sequence ID" value="NZ_BJYU01000133.1"/>
</dbReference>
<dbReference type="PROSITE" id="PS00330">
    <property type="entry name" value="HEMOLYSIN_CALCIUM"/>
    <property type="match status" value="4"/>
</dbReference>